<dbReference type="PROSITE" id="PS50928">
    <property type="entry name" value="ABC_TM1"/>
    <property type="match status" value="1"/>
</dbReference>
<keyword evidence="4 7" id="KW-0812">Transmembrane</keyword>
<keyword evidence="11" id="KW-0762">Sugar transport</keyword>
<evidence type="ECO:0000256" key="1">
    <source>
        <dbReference type="ARBA" id="ARBA00004651"/>
    </source>
</evidence>
<evidence type="ECO:0000313" key="11">
    <source>
        <dbReference type="EMBL" id="MBB5474046.1"/>
    </source>
</evidence>
<evidence type="ECO:0000256" key="2">
    <source>
        <dbReference type="ARBA" id="ARBA00022448"/>
    </source>
</evidence>
<sequence>MPDLAPAVPPPPARPRTPDERARRAAELVADRPGRRRLSPAYAYVAPWFVAFALFALVPMVMSAVMSLTDWPVIGSPTWRGLDNFTELARDEQFWRSLWVTVRFGVVSVPLGMAASLAVAMVLNSNIRGLSLYRTVYYLPAVVSGVAVGLIWRWVLDPTAGLVNGALAAVGVQGPGWLTDPSWVLPSYTMVALWGAGGGMLTYLVALNEVPRDLGEAATLQGAGWWARLCFVTLPLMRPILFYNLVMGIIGAFKKFNDAYVLGGAGGEGNFLMLHIYRTAFEHFRMGYASAMSWVFLVIVLAVTALVFRFSDFWTFSRGNEER</sequence>
<proteinExistence type="inferred from homology"/>
<comment type="caution">
    <text evidence="10">The sequence shown here is derived from an EMBL/GenBank/DDBJ whole genome shotgun (WGS) entry which is preliminary data.</text>
</comment>
<evidence type="ECO:0000256" key="3">
    <source>
        <dbReference type="ARBA" id="ARBA00022475"/>
    </source>
</evidence>
<dbReference type="GO" id="GO:0055085">
    <property type="term" value="P:transmembrane transport"/>
    <property type="evidence" value="ECO:0007669"/>
    <property type="project" value="InterPro"/>
</dbReference>
<evidence type="ECO:0000256" key="7">
    <source>
        <dbReference type="RuleBase" id="RU363032"/>
    </source>
</evidence>
<dbReference type="Proteomes" id="UP000321723">
    <property type="component" value="Unassembled WGS sequence"/>
</dbReference>
<dbReference type="InterPro" id="IPR051393">
    <property type="entry name" value="ABC_transporter_permease"/>
</dbReference>
<evidence type="ECO:0000256" key="8">
    <source>
        <dbReference type="SAM" id="MobiDB-lite"/>
    </source>
</evidence>
<feature type="transmembrane region" description="Helical" evidence="7">
    <location>
        <begin position="225"/>
        <end position="247"/>
    </location>
</feature>
<dbReference type="GO" id="GO:0005886">
    <property type="term" value="C:plasma membrane"/>
    <property type="evidence" value="ECO:0007669"/>
    <property type="project" value="UniProtKB-SubCell"/>
</dbReference>
<feature type="region of interest" description="Disordered" evidence="8">
    <location>
        <begin position="1"/>
        <end position="21"/>
    </location>
</feature>
<gene>
    <name evidence="10" type="ORF">CHO01_02750</name>
    <name evidence="11" type="ORF">HNR08_002782</name>
</gene>
<dbReference type="PANTHER" id="PTHR30193">
    <property type="entry name" value="ABC TRANSPORTER PERMEASE PROTEIN"/>
    <property type="match status" value="1"/>
</dbReference>
<dbReference type="SUPFAM" id="SSF161098">
    <property type="entry name" value="MetI-like"/>
    <property type="match status" value="1"/>
</dbReference>
<feature type="transmembrane region" description="Helical" evidence="7">
    <location>
        <begin position="104"/>
        <end position="123"/>
    </location>
</feature>
<dbReference type="PANTHER" id="PTHR30193:SF1">
    <property type="entry name" value="ABC TRANSPORTER PERMEASE PROTEIN YESP-RELATED"/>
    <property type="match status" value="1"/>
</dbReference>
<dbReference type="Proteomes" id="UP000564629">
    <property type="component" value="Unassembled WGS sequence"/>
</dbReference>
<dbReference type="CDD" id="cd06261">
    <property type="entry name" value="TM_PBP2"/>
    <property type="match status" value="1"/>
</dbReference>
<evidence type="ECO:0000313" key="13">
    <source>
        <dbReference type="Proteomes" id="UP000564629"/>
    </source>
</evidence>
<keyword evidence="6 7" id="KW-0472">Membrane</keyword>
<feature type="transmembrane region" description="Helical" evidence="7">
    <location>
        <begin position="41"/>
        <end position="62"/>
    </location>
</feature>
<feature type="transmembrane region" description="Helical" evidence="7">
    <location>
        <begin position="185"/>
        <end position="205"/>
    </location>
</feature>
<dbReference type="InterPro" id="IPR000515">
    <property type="entry name" value="MetI-like"/>
</dbReference>
<keyword evidence="12" id="KW-1185">Reference proteome</keyword>
<comment type="similarity">
    <text evidence="7">Belongs to the binding-protein-dependent transport system permease family.</text>
</comment>
<keyword evidence="3" id="KW-1003">Cell membrane</keyword>
<dbReference type="EMBL" id="JACHDN010000001">
    <property type="protein sequence ID" value="MBB5474046.1"/>
    <property type="molecule type" value="Genomic_DNA"/>
</dbReference>
<evidence type="ECO:0000259" key="9">
    <source>
        <dbReference type="PROSITE" id="PS50928"/>
    </source>
</evidence>
<evidence type="ECO:0000256" key="4">
    <source>
        <dbReference type="ARBA" id="ARBA00022692"/>
    </source>
</evidence>
<evidence type="ECO:0000313" key="12">
    <source>
        <dbReference type="Proteomes" id="UP000321723"/>
    </source>
</evidence>
<feature type="transmembrane region" description="Helical" evidence="7">
    <location>
        <begin position="289"/>
        <end position="308"/>
    </location>
</feature>
<feature type="domain" description="ABC transmembrane type-1" evidence="9">
    <location>
        <begin position="98"/>
        <end position="307"/>
    </location>
</feature>
<dbReference type="AlphaFoldDB" id="A0A511F7A7"/>
<dbReference type="EMBL" id="BJVQ01000002">
    <property type="protein sequence ID" value="GEL45159.1"/>
    <property type="molecule type" value="Genomic_DNA"/>
</dbReference>
<accession>A0A511F7A7</accession>
<evidence type="ECO:0000256" key="5">
    <source>
        <dbReference type="ARBA" id="ARBA00022989"/>
    </source>
</evidence>
<reference evidence="10 12" key="1">
    <citation type="submission" date="2019-07" db="EMBL/GenBank/DDBJ databases">
        <title>Whole genome shotgun sequence of Cellulomonas hominis NBRC 16055.</title>
        <authorList>
            <person name="Hosoyama A."/>
            <person name="Uohara A."/>
            <person name="Ohji S."/>
            <person name="Ichikawa N."/>
        </authorList>
    </citation>
    <scope>NUCLEOTIDE SEQUENCE [LARGE SCALE GENOMIC DNA]</scope>
    <source>
        <strain evidence="10 12">NBRC 16055</strain>
    </source>
</reference>
<comment type="subcellular location">
    <subcellularLocation>
        <location evidence="1 7">Cell membrane</location>
        <topology evidence="1 7">Multi-pass membrane protein</topology>
    </subcellularLocation>
</comment>
<dbReference type="Pfam" id="PF00528">
    <property type="entry name" value="BPD_transp_1"/>
    <property type="match status" value="1"/>
</dbReference>
<dbReference type="OrthoDB" id="9805974at2"/>
<evidence type="ECO:0000256" key="6">
    <source>
        <dbReference type="ARBA" id="ARBA00023136"/>
    </source>
</evidence>
<feature type="transmembrane region" description="Helical" evidence="7">
    <location>
        <begin position="135"/>
        <end position="155"/>
    </location>
</feature>
<name>A0A511F7A7_9CELL</name>
<organism evidence="10 12">
    <name type="scientific">Cellulomonas hominis</name>
    <dbReference type="NCBI Taxonomy" id="156981"/>
    <lineage>
        <taxon>Bacteria</taxon>
        <taxon>Bacillati</taxon>
        <taxon>Actinomycetota</taxon>
        <taxon>Actinomycetes</taxon>
        <taxon>Micrococcales</taxon>
        <taxon>Cellulomonadaceae</taxon>
        <taxon>Cellulomonas</taxon>
    </lineage>
</organism>
<protein>
    <submittedName>
        <fullName evidence="11">Multiple sugar transport system permease protein</fullName>
    </submittedName>
    <submittedName>
        <fullName evidence="10">Sugar ABC transporter permease</fullName>
    </submittedName>
</protein>
<keyword evidence="5 7" id="KW-1133">Transmembrane helix</keyword>
<dbReference type="InterPro" id="IPR035906">
    <property type="entry name" value="MetI-like_sf"/>
</dbReference>
<keyword evidence="2 7" id="KW-0813">Transport</keyword>
<evidence type="ECO:0000313" key="10">
    <source>
        <dbReference type="EMBL" id="GEL45159.1"/>
    </source>
</evidence>
<dbReference type="Gene3D" id="1.10.3720.10">
    <property type="entry name" value="MetI-like"/>
    <property type="match status" value="1"/>
</dbReference>
<dbReference type="RefSeq" id="WP_146832368.1">
    <property type="nucleotide sequence ID" value="NZ_BJVQ01000002.1"/>
</dbReference>
<reference evidence="11 13" key="2">
    <citation type="submission" date="2020-08" db="EMBL/GenBank/DDBJ databases">
        <title>Sequencing the genomes of 1000 actinobacteria strains.</title>
        <authorList>
            <person name="Klenk H.-P."/>
        </authorList>
    </citation>
    <scope>NUCLEOTIDE SEQUENCE [LARGE SCALE GENOMIC DNA]</scope>
    <source>
        <strain evidence="11 13">DSM 9581</strain>
    </source>
</reference>